<comment type="similarity">
    <text evidence="1">Belongs to the methyltransferase superfamily.</text>
</comment>
<accession>A0A7R7EL92</accession>
<dbReference type="InterPro" id="IPR013216">
    <property type="entry name" value="Methyltransf_11"/>
</dbReference>
<evidence type="ECO:0000256" key="1">
    <source>
        <dbReference type="ARBA" id="ARBA00008361"/>
    </source>
</evidence>
<dbReference type="SUPFAM" id="SSF53335">
    <property type="entry name" value="S-adenosyl-L-methionine-dependent methyltransferases"/>
    <property type="match status" value="1"/>
</dbReference>
<evidence type="ECO:0000256" key="3">
    <source>
        <dbReference type="ARBA" id="ARBA00022679"/>
    </source>
</evidence>
<protein>
    <recommendedName>
        <fullName evidence="4">Methyltransferase type 11 domain-containing protein</fullName>
    </recommendedName>
</protein>
<evidence type="ECO:0000313" key="6">
    <source>
        <dbReference type="Proteomes" id="UP000595897"/>
    </source>
</evidence>
<organism evidence="5 6">
    <name type="scientific">Anaeromicropila herbilytica</name>
    <dbReference type="NCBI Taxonomy" id="2785025"/>
    <lineage>
        <taxon>Bacteria</taxon>
        <taxon>Bacillati</taxon>
        <taxon>Bacillota</taxon>
        <taxon>Clostridia</taxon>
        <taxon>Lachnospirales</taxon>
        <taxon>Lachnospiraceae</taxon>
        <taxon>Anaeromicropila</taxon>
    </lineage>
</organism>
<dbReference type="CDD" id="cd02440">
    <property type="entry name" value="AdoMet_MTases"/>
    <property type="match status" value="1"/>
</dbReference>
<gene>
    <name evidence="5" type="ORF">bsdtb5_22510</name>
</gene>
<evidence type="ECO:0000256" key="2">
    <source>
        <dbReference type="ARBA" id="ARBA00022603"/>
    </source>
</evidence>
<keyword evidence="2" id="KW-0489">Methyltransferase</keyword>
<dbReference type="Pfam" id="PF08241">
    <property type="entry name" value="Methyltransf_11"/>
    <property type="match status" value="1"/>
</dbReference>
<proteinExistence type="inferred from homology"/>
<reference evidence="5 6" key="1">
    <citation type="submission" date="2020-11" db="EMBL/GenBank/DDBJ databases">
        <title>Draft genome sequencing of a Lachnospiraceae strain isolated from anoxic soil subjected to BSD treatment.</title>
        <authorList>
            <person name="Uek A."/>
            <person name="Tonouchi A."/>
        </authorList>
    </citation>
    <scope>NUCLEOTIDE SEQUENCE [LARGE SCALE GENOMIC DNA]</scope>
    <source>
        <strain evidence="5 6">TB5</strain>
    </source>
</reference>
<dbReference type="PANTHER" id="PTHR44942:SF4">
    <property type="entry name" value="METHYLTRANSFERASE TYPE 11 DOMAIN-CONTAINING PROTEIN"/>
    <property type="match status" value="1"/>
</dbReference>
<dbReference type="EMBL" id="AP024169">
    <property type="protein sequence ID" value="BCN30956.1"/>
    <property type="molecule type" value="Genomic_DNA"/>
</dbReference>
<dbReference type="GO" id="GO:0008757">
    <property type="term" value="F:S-adenosylmethionine-dependent methyltransferase activity"/>
    <property type="evidence" value="ECO:0007669"/>
    <property type="project" value="InterPro"/>
</dbReference>
<evidence type="ECO:0000259" key="4">
    <source>
        <dbReference type="Pfam" id="PF08241"/>
    </source>
</evidence>
<dbReference type="InterPro" id="IPR029063">
    <property type="entry name" value="SAM-dependent_MTases_sf"/>
</dbReference>
<dbReference type="Gene3D" id="3.40.50.150">
    <property type="entry name" value="Vaccinia Virus protein VP39"/>
    <property type="match status" value="1"/>
</dbReference>
<keyword evidence="3" id="KW-0808">Transferase</keyword>
<sequence length="266" mass="30969">MPMKGLEWTFDTVAEEYDKWRPEYVPELYSDIFWYTNIFPESHALEIGIGTGQATKPILETGCSVIAVEPGKNLAELTRENFKLHHNLTVVNSSFQSFVCENESFDLIYSASAFHWIDEEEGYRKVYHLLKPGGTFARFASHPFNYIEGQEELSDKIETIYFKYMPRHEGETSPKPRYIYNEVDAKKRSEIALKYGFCDIKTHVYYRDLVYTSEEYIKRIGIECDKIAMDSSTRKQLLNDISNAIDEYGGKIIIRDMIDLNLARKL</sequence>
<keyword evidence="6" id="KW-1185">Reference proteome</keyword>
<dbReference type="KEGG" id="ahb:bsdtb5_22510"/>
<dbReference type="AlphaFoldDB" id="A0A7R7EL92"/>
<dbReference type="InterPro" id="IPR051052">
    <property type="entry name" value="Diverse_substrate_MTase"/>
</dbReference>
<feature type="domain" description="Methyltransferase type 11" evidence="4">
    <location>
        <begin position="45"/>
        <end position="136"/>
    </location>
</feature>
<dbReference type="PANTHER" id="PTHR44942">
    <property type="entry name" value="METHYLTRANSF_11 DOMAIN-CONTAINING PROTEIN"/>
    <property type="match status" value="1"/>
</dbReference>
<evidence type="ECO:0000313" key="5">
    <source>
        <dbReference type="EMBL" id="BCN30956.1"/>
    </source>
</evidence>
<name>A0A7R7EL92_9FIRM</name>
<dbReference type="GO" id="GO:0032259">
    <property type="term" value="P:methylation"/>
    <property type="evidence" value="ECO:0007669"/>
    <property type="project" value="UniProtKB-KW"/>
</dbReference>
<dbReference type="Proteomes" id="UP000595897">
    <property type="component" value="Chromosome"/>
</dbReference>